<dbReference type="RefSeq" id="WP_093022222.1">
    <property type="nucleotide sequence ID" value="NZ_FPBK01000001.1"/>
</dbReference>
<reference evidence="1 2" key="1">
    <citation type="submission" date="2016-10" db="EMBL/GenBank/DDBJ databases">
        <authorList>
            <person name="de Groot N.N."/>
        </authorList>
    </citation>
    <scope>NUCLEOTIDE SEQUENCE [LARGE SCALE GENOMIC DNA]</scope>
    <source>
        <strain evidence="1 2">CGMCC 1.12333</strain>
    </source>
</reference>
<keyword evidence="2" id="KW-1185">Reference proteome</keyword>
<evidence type="ECO:0000313" key="1">
    <source>
        <dbReference type="EMBL" id="SFU28595.1"/>
    </source>
</evidence>
<protein>
    <recommendedName>
        <fullName evidence="3">TonB C-terminal domain-containing protein</fullName>
    </recommendedName>
</protein>
<gene>
    <name evidence="1" type="ORF">SAMN05216480_101383</name>
</gene>
<dbReference type="STRING" id="1224947.SAMN05216480_101383"/>
<sequence length="317" mass="35956">MKSFSGIAIPNPCHENWEEMSKVDKGKFCSKCAKTVIDFTKMPQQEISNYLSNKRGEKICGRFTNDQLDQITIEIPTEVFYKTYSFRKSFMLLLLIVMGGTFFSCETVTNNNSMLGKVIVTDTITKTDSTTVNPIQIDTTSTVKIGESIINDSVKCTTESAKKTLEIPEIVTTGEVVEVALMGDVEYVDPTLTEFNITSVDKVPEFMDTNTSQNANTTATKLFIENIQQVYDKHLNKELLQRIFKDSNTTHQRVYAEFIVDTLGYISLKQVRTNNPLLQDYTNKFCEFLPRVVPGEHNHKKVAVNFACPFILTREKL</sequence>
<name>A0A1I7EXH7_9FLAO</name>
<evidence type="ECO:0008006" key="3">
    <source>
        <dbReference type="Google" id="ProtNLM"/>
    </source>
</evidence>
<proteinExistence type="predicted"/>
<evidence type="ECO:0000313" key="2">
    <source>
        <dbReference type="Proteomes" id="UP000199138"/>
    </source>
</evidence>
<dbReference type="Proteomes" id="UP000199138">
    <property type="component" value="Unassembled WGS sequence"/>
</dbReference>
<dbReference type="OrthoDB" id="1095452at2"/>
<accession>A0A1I7EXH7</accession>
<dbReference type="AlphaFoldDB" id="A0A1I7EXH7"/>
<dbReference type="EMBL" id="FPBK01000001">
    <property type="protein sequence ID" value="SFU28595.1"/>
    <property type="molecule type" value="Genomic_DNA"/>
</dbReference>
<organism evidence="1 2">
    <name type="scientific">Pustulibacterium marinum</name>
    <dbReference type="NCBI Taxonomy" id="1224947"/>
    <lineage>
        <taxon>Bacteria</taxon>
        <taxon>Pseudomonadati</taxon>
        <taxon>Bacteroidota</taxon>
        <taxon>Flavobacteriia</taxon>
        <taxon>Flavobacteriales</taxon>
        <taxon>Flavobacteriaceae</taxon>
        <taxon>Pustulibacterium</taxon>
    </lineage>
</organism>